<gene>
    <name evidence="6" type="ORF">SAMN05216272_109132</name>
</gene>
<dbReference type="InterPro" id="IPR058245">
    <property type="entry name" value="NreC/VraR/RcsB-like_REC"/>
</dbReference>
<reference evidence="7" key="1">
    <citation type="submission" date="2016-10" db="EMBL/GenBank/DDBJ databases">
        <authorList>
            <person name="Varghese N."/>
            <person name="Submissions S."/>
        </authorList>
    </citation>
    <scope>NUCLEOTIDE SEQUENCE [LARGE SCALE GENOMIC DNA]</scope>
    <source>
        <strain evidence="7">CCM 7469</strain>
    </source>
</reference>
<dbReference type="GO" id="GO:0000160">
    <property type="term" value="P:phosphorelay signal transduction system"/>
    <property type="evidence" value="ECO:0007669"/>
    <property type="project" value="InterPro"/>
</dbReference>
<proteinExistence type="predicted"/>
<protein>
    <submittedName>
        <fullName evidence="6">Two-component system, NarL family, captular synthesis response regulator RcsB</fullName>
    </submittedName>
</protein>
<keyword evidence="1 3" id="KW-0597">Phosphoprotein</keyword>
<dbReference type="CDD" id="cd17535">
    <property type="entry name" value="REC_NarL-like"/>
    <property type="match status" value="1"/>
</dbReference>
<dbReference type="InterPro" id="IPR016032">
    <property type="entry name" value="Sig_transdc_resp-reg_C-effctor"/>
</dbReference>
<dbReference type="STRING" id="428992.SAMN05216272_109132"/>
<dbReference type="PROSITE" id="PS50043">
    <property type="entry name" value="HTH_LUXR_2"/>
    <property type="match status" value="1"/>
</dbReference>
<feature type="domain" description="Response regulatory" evidence="5">
    <location>
        <begin position="5"/>
        <end position="125"/>
    </location>
</feature>
<dbReference type="PROSITE" id="PS00622">
    <property type="entry name" value="HTH_LUXR_1"/>
    <property type="match status" value="1"/>
</dbReference>
<dbReference type="InterPro" id="IPR000792">
    <property type="entry name" value="Tscrpt_reg_LuxR_C"/>
</dbReference>
<dbReference type="InterPro" id="IPR011006">
    <property type="entry name" value="CheY-like_superfamily"/>
</dbReference>
<dbReference type="Gene3D" id="3.40.50.2300">
    <property type="match status" value="1"/>
</dbReference>
<dbReference type="Pfam" id="PF00072">
    <property type="entry name" value="Response_reg"/>
    <property type="match status" value="1"/>
</dbReference>
<keyword evidence="2" id="KW-0238">DNA-binding</keyword>
<evidence type="ECO:0000259" key="5">
    <source>
        <dbReference type="PROSITE" id="PS50110"/>
    </source>
</evidence>
<dbReference type="PRINTS" id="PR00038">
    <property type="entry name" value="HTHLUXR"/>
</dbReference>
<evidence type="ECO:0000313" key="6">
    <source>
        <dbReference type="EMBL" id="SDI44527.1"/>
    </source>
</evidence>
<evidence type="ECO:0000256" key="3">
    <source>
        <dbReference type="PROSITE-ProRule" id="PRU00169"/>
    </source>
</evidence>
<dbReference type="SUPFAM" id="SSF46894">
    <property type="entry name" value="C-terminal effector domain of the bipartite response regulators"/>
    <property type="match status" value="1"/>
</dbReference>
<evidence type="ECO:0000259" key="4">
    <source>
        <dbReference type="PROSITE" id="PS50043"/>
    </source>
</evidence>
<dbReference type="GO" id="GO:0003677">
    <property type="term" value="F:DNA binding"/>
    <property type="evidence" value="ECO:0007669"/>
    <property type="project" value="UniProtKB-KW"/>
</dbReference>
<dbReference type="SMART" id="SM00421">
    <property type="entry name" value="HTH_LUXR"/>
    <property type="match status" value="1"/>
</dbReference>
<feature type="modified residue" description="4-aspartylphosphate" evidence="3">
    <location>
        <position position="56"/>
    </location>
</feature>
<feature type="domain" description="HTH luxR-type" evidence="4">
    <location>
        <begin position="148"/>
        <end position="213"/>
    </location>
</feature>
<dbReference type="Pfam" id="PF00196">
    <property type="entry name" value="GerE"/>
    <property type="match status" value="1"/>
</dbReference>
<dbReference type="RefSeq" id="WP_090265797.1">
    <property type="nucleotide sequence ID" value="NZ_FNDS01000009.1"/>
</dbReference>
<evidence type="ECO:0000256" key="2">
    <source>
        <dbReference type="ARBA" id="ARBA00023125"/>
    </source>
</evidence>
<dbReference type="EMBL" id="FNDS01000009">
    <property type="protein sequence ID" value="SDI44527.1"/>
    <property type="molecule type" value="Genomic_DNA"/>
</dbReference>
<evidence type="ECO:0000313" key="7">
    <source>
        <dbReference type="Proteomes" id="UP000199636"/>
    </source>
</evidence>
<evidence type="ECO:0000256" key="1">
    <source>
        <dbReference type="ARBA" id="ARBA00022553"/>
    </source>
</evidence>
<dbReference type="GO" id="GO:0006355">
    <property type="term" value="P:regulation of DNA-templated transcription"/>
    <property type="evidence" value="ECO:0007669"/>
    <property type="project" value="InterPro"/>
</dbReference>
<dbReference type="PROSITE" id="PS50110">
    <property type="entry name" value="RESPONSE_REGULATORY"/>
    <property type="match status" value="1"/>
</dbReference>
<dbReference type="OrthoDB" id="4313922at2"/>
<dbReference type="Proteomes" id="UP000199636">
    <property type="component" value="Unassembled WGS sequence"/>
</dbReference>
<dbReference type="InterPro" id="IPR001789">
    <property type="entry name" value="Sig_transdc_resp-reg_receiver"/>
</dbReference>
<sequence length="216" mass="23641">MDKVKVVVADDHSIVRLGIREVVQRDPRFAVVGVAASPSELVQLCREQAPDIVITDYNMPGDDVYGDGLKLIGYLLRQFPQTRVLIYTMLSNNLILSSLYDLGVSGVVLKSGDIDEIRVAVDTLQHGRIYRGAHMQAANSVLASGDDIQGRIASLSAKEFEVLRHFVSGLSVGDIAQQLNRSVKTVSAQKIAAMRKLEVDSDQALLTFCVKANLFQ</sequence>
<dbReference type="PANTHER" id="PTHR45566:SF2">
    <property type="entry name" value="NARL SUBFAMILY"/>
    <property type="match status" value="1"/>
</dbReference>
<accession>A0A1G8KM62</accession>
<dbReference type="PANTHER" id="PTHR45566">
    <property type="entry name" value="HTH-TYPE TRANSCRIPTIONAL REGULATOR YHJB-RELATED"/>
    <property type="match status" value="1"/>
</dbReference>
<dbReference type="CDD" id="cd06170">
    <property type="entry name" value="LuxR_C_like"/>
    <property type="match status" value="1"/>
</dbReference>
<dbReference type="SMART" id="SM00448">
    <property type="entry name" value="REC"/>
    <property type="match status" value="1"/>
</dbReference>
<dbReference type="SUPFAM" id="SSF52172">
    <property type="entry name" value="CheY-like"/>
    <property type="match status" value="1"/>
</dbReference>
<dbReference type="AlphaFoldDB" id="A0A1G8KM62"/>
<keyword evidence="7" id="KW-1185">Reference proteome</keyword>
<name>A0A1G8KM62_9PSED</name>
<dbReference type="InterPro" id="IPR051015">
    <property type="entry name" value="EvgA-like"/>
</dbReference>
<organism evidence="6 7">
    <name type="scientific">Pseudomonas panipatensis</name>
    <dbReference type="NCBI Taxonomy" id="428992"/>
    <lineage>
        <taxon>Bacteria</taxon>
        <taxon>Pseudomonadati</taxon>
        <taxon>Pseudomonadota</taxon>
        <taxon>Gammaproteobacteria</taxon>
        <taxon>Pseudomonadales</taxon>
        <taxon>Pseudomonadaceae</taxon>
        <taxon>Pseudomonas</taxon>
    </lineage>
</organism>